<proteinExistence type="inferred from homology"/>
<evidence type="ECO:0000256" key="5">
    <source>
        <dbReference type="ARBA" id="ARBA00022741"/>
    </source>
</evidence>
<feature type="active site" description="Tele-hemiaminal-histidine intermediate" evidence="11">
    <location>
        <position position="223"/>
    </location>
</feature>
<comment type="function">
    <text evidence="1">Catalyzes both the phosphorylation of dihydroxyacetone and of glyceraldehyde.</text>
</comment>
<dbReference type="GO" id="GO:0050354">
    <property type="term" value="F:triokinase activity"/>
    <property type="evidence" value="ECO:0007669"/>
    <property type="project" value="UniProtKB-EC"/>
</dbReference>
<reference evidence="15" key="1">
    <citation type="submission" date="2023-03" db="EMBL/GenBank/DDBJ databases">
        <title>Near-Complete genome sequence of Lipomyces tetrasporous NRRL Y-64009, an oleaginous yeast capable of growing on lignocellulosic hydrolysates.</title>
        <authorList>
            <consortium name="Lawrence Berkeley National Laboratory"/>
            <person name="Jagtap S.S."/>
            <person name="Liu J.-J."/>
            <person name="Walukiewicz H.E."/>
            <person name="Pangilinan J."/>
            <person name="Lipzen A."/>
            <person name="Ahrendt S."/>
            <person name="Koriabine M."/>
            <person name="Cobaugh K."/>
            <person name="Salamov A."/>
            <person name="Yoshinaga Y."/>
            <person name="Ng V."/>
            <person name="Daum C."/>
            <person name="Grigoriev I.V."/>
            <person name="Slininger P.J."/>
            <person name="Dien B.S."/>
            <person name="Jin Y.-S."/>
            <person name="Rao C.V."/>
        </authorList>
    </citation>
    <scope>NUCLEOTIDE SEQUENCE</scope>
    <source>
        <strain evidence="15">NRRL Y-64009</strain>
    </source>
</reference>
<dbReference type="AlphaFoldDB" id="A0AAD7VTS6"/>
<feature type="domain" description="DhaL" evidence="13">
    <location>
        <begin position="388"/>
        <end position="589"/>
    </location>
</feature>
<dbReference type="SMART" id="SM01120">
    <property type="entry name" value="Dak2"/>
    <property type="match status" value="1"/>
</dbReference>
<dbReference type="InterPro" id="IPR050861">
    <property type="entry name" value="Dihydroxyacetone_Kinase"/>
</dbReference>
<dbReference type="Pfam" id="PF02733">
    <property type="entry name" value="Dak1"/>
    <property type="match status" value="1"/>
</dbReference>
<keyword evidence="8" id="KW-0067">ATP-binding</keyword>
<evidence type="ECO:0000256" key="6">
    <source>
        <dbReference type="ARBA" id="ARBA00022777"/>
    </source>
</evidence>
<dbReference type="PANTHER" id="PTHR28629">
    <property type="entry name" value="TRIOKINASE/FMN CYCLASE"/>
    <property type="match status" value="1"/>
</dbReference>
<dbReference type="EMBL" id="JARPMG010000002">
    <property type="protein sequence ID" value="KAJ8102412.1"/>
    <property type="molecule type" value="Genomic_DNA"/>
</dbReference>
<dbReference type="GO" id="GO:0019563">
    <property type="term" value="P:glycerol catabolic process"/>
    <property type="evidence" value="ECO:0007669"/>
    <property type="project" value="TreeGrafter"/>
</dbReference>
<evidence type="ECO:0000256" key="8">
    <source>
        <dbReference type="ARBA" id="ARBA00022840"/>
    </source>
</evidence>
<dbReference type="Proteomes" id="UP001217417">
    <property type="component" value="Unassembled WGS sequence"/>
</dbReference>
<feature type="binding site" evidence="12">
    <location>
        <begin position="54"/>
        <end position="57"/>
    </location>
    <ligand>
        <name>substrate</name>
    </ligand>
</feature>
<dbReference type="InterPro" id="IPR012734">
    <property type="entry name" value="DhaK_ATP"/>
</dbReference>
<dbReference type="Gene3D" id="3.40.50.10440">
    <property type="entry name" value="Dihydroxyacetone kinase, domain 1"/>
    <property type="match status" value="1"/>
</dbReference>
<comment type="caution">
    <text evidence="15">The sequence shown here is derived from an EMBL/GenBank/DDBJ whole genome shotgun (WGS) entry which is preliminary data.</text>
</comment>
<dbReference type="GO" id="GO:0005829">
    <property type="term" value="C:cytosol"/>
    <property type="evidence" value="ECO:0007669"/>
    <property type="project" value="TreeGrafter"/>
</dbReference>
<dbReference type="Pfam" id="PF02734">
    <property type="entry name" value="Dak2"/>
    <property type="match status" value="1"/>
</dbReference>
<evidence type="ECO:0000313" key="15">
    <source>
        <dbReference type="EMBL" id="KAJ8102412.1"/>
    </source>
</evidence>
<dbReference type="PROSITE" id="PS51480">
    <property type="entry name" value="DHAL"/>
    <property type="match status" value="1"/>
</dbReference>
<evidence type="ECO:0000256" key="2">
    <source>
        <dbReference type="ARBA" id="ARBA00004778"/>
    </source>
</evidence>
<evidence type="ECO:0000259" key="13">
    <source>
        <dbReference type="PROSITE" id="PS51480"/>
    </source>
</evidence>
<dbReference type="NCBIfam" id="TIGR02361">
    <property type="entry name" value="dak_ATP"/>
    <property type="match status" value="1"/>
</dbReference>
<dbReference type="FunFam" id="3.40.50.10440:FF:000001">
    <property type="entry name" value="Dihydroxyacetone kinase, DhaK subunit"/>
    <property type="match status" value="1"/>
</dbReference>
<dbReference type="PANTHER" id="PTHR28629:SF1">
    <property type="entry name" value="YALI0F01606P"/>
    <property type="match status" value="1"/>
</dbReference>
<comment type="similarity">
    <text evidence="3">Belongs to the dihydroxyacetone kinase (DAK) family.</text>
</comment>
<dbReference type="GO" id="GO:0004371">
    <property type="term" value="F:glycerone kinase activity"/>
    <property type="evidence" value="ECO:0007669"/>
    <property type="project" value="UniProtKB-EC"/>
</dbReference>
<comment type="pathway">
    <text evidence="2">Polyol metabolism; glycerol fermentation; glycerone phosphate from glycerol (oxidative route): step 2/2.</text>
</comment>
<dbReference type="PROSITE" id="PS51481">
    <property type="entry name" value="DHAK"/>
    <property type="match status" value="1"/>
</dbReference>
<evidence type="ECO:0000259" key="14">
    <source>
        <dbReference type="PROSITE" id="PS51481"/>
    </source>
</evidence>
<keyword evidence="6" id="KW-0418">Kinase</keyword>
<comment type="catalytic activity">
    <reaction evidence="10">
        <text>dihydroxyacetone + ATP = dihydroxyacetone phosphate + ADP + H(+)</text>
        <dbReference type="Rhea" id="RHEA:15773"/>
        <dbReference type="ChEBI" id="CHEBI:15378"/>
        <dbReference type="ChEBI" id="CHEBI:16016"/>
        <dbReference type="ChEBI" id="CHEBI:30616"/>
        <dbReference type="ChEBI" id="CHEBI:57642"/>
        <dbReference type="ChEBI" id="CHEBI:456216"/>
        <dbReference type="EC" id="2.7.1.29"/>
    </reaction>
</comment>
<name>A0AAD7VTS6_9ASCO</name>
<feature type="domain" description="DhaK" evidence="14">
    <location>
        <begin position="9"/>
        <end position="352"/>
    </location>
</feature>
<dbReference type="RefSeq" id="XP_056045862.1">
    <property type="nucleotide sequence ID" value="XM_056191117.1"/>
</dbReference>
<evidence type="ECO:0000256" key="1">
    <source>
        <dbReference type="ARBA" id="ARBA00003264"/>
    </source>
</evidence>
<keyword evidence="5" id="KW-0547">Nucleotide-binding</keyword>
<dbReference type="SUPFAM" id="SSF101473">
    <property type="entry name" value="DhaL-like"/>
    <property type="match status" value="1"/>
</dbReference>
<dbReference type="FunFam" id="3.30.1180.20:FF:000001">
    <property type="entry name" value="Dihydroxyacetone kinase 1"/>
    <property type="match status" value="1"/>
</dbReference>
<dbReference type="Gene3D" id="3.30.1180.20">
    <property type="entry name" value="Dihydroxyacetone kinase, domain 2"/>
    <property type="match status" value="1"/>
</dbReference>
<gene>
    <name evidence="15" type="ORF">POJ06DRAFT_49080</name>
</gene>
<keyword evidence="4" id="KW-0808">Transferase</keyword>
<feature type="binding site" evidence="12">
    <location>
        <position position="110"/>
    </location>
    <ligand>
        <name>substrate</name>
    </ligand>
</feature>
<dbReference type="InterPro" id="IPR004006">
    <property type="entry name" value="DhaK_dom"/>
</dbReference>
<evidence type="ECO:0000256" key="12">
    <source>
        <dbReference type="PIRSR" id="PIRSR612734-2"/>
    </source>
</evidence>
<keyword evidence="16" id="KW-1185">Reference proteome</keyword>
<evidence type="ECO:0000256" key="7">
    <source>
        <dbReference type="ARBA" id="ARBA00022798"/>
    </source>
</evidence>
<dbReference type="SUPFAM" id="SSF82549">
    <property type="entry name" value="DAK1/DegV-like"/>
    <property type="match status" value="1"/>
</dbReference>
<comment type="catalytic activity">
    <reaction evidence="9">
        <text>D-glyceraldehyde + ATP = D-glyceraldehyde 3-phosphate + ADP + H(+)</text>
        <dbReference type="Rhea" id="RHEA:13941"/>
        <dbReference type="ChEBI" id="CHEBI:15378"/>
        <dbReference type="ChEBI" id="CHEBI:17378"/>
        <dbReference type="ChEBI" id="CHEBI:30616"/>
        <dbReference type="ChEBI" id="CHEBI:59776"/>
        <dbReference type="ChEBI" id="CHEBI:456216"/>
        <dbReference type="EC" id="2.7.1.28"/>
    </reaction>
</comment>
<dbReference type="InterPro" id="IPR036117">
    <property type="entry name" value="DhaL_dom_sf"/>
</dbReference>
<evidence type="ECO:0000313" key="16">
    <source>
        <dbReference type="Proteomes" id="UP001217417"/>
    </source>
</evidence>
<sequence>MSTKHFFADAPSLVAQHLKALVAANPSLGLIEDDGVVYNSSHKPTNVSIISGGGSGHEPAWSGLVGDNLLAAAVNGPIFGSPSAKQVLAGIDSVPSDKGVILVITNYTGDKLHFGLACAKANAKFASKNVPFAVLAATDDVALGRKRTGMVGRRGLAGNVIVLKVLGTAAGSGASFDQCVAIGSAVNANMVTVGTSLDHCHVPGRQNHETLPDDVCVLGMGIHNEPGLRKLSPIPSIQDLLTEMLKYLVDPTDEERAYVKFDEGDEVVLLINNFGGLSTLETSAITYQTMVALEKEWNITPSRVFSGIFESSLNAPGFSVTLCNMTKVASDLSVDITSVMDYLDAPTTAPHWPRPYGTGVKVTPRKTQANGLPKTNDVCERDFIIDPAKLDRMIRTGCERAIASEPNLTKWDMLMGDGDCGDGVRSVSLNIIKGLDNDLKGSGSVLKALDVVSKSVDDMGGTLGAIFGILIAALETAVVRRINSGDKLTESVWGDCAKEALDCLKFHSGARIGDRTVMDVLIPFCETLYSEKSLERAVEAAQNGAHSTWGMIPRFGRATYVTVAGDQSDGIPPDPGAWAVFEMVKGLLEGMA</sequence>
<dbReference type="GO" id="GO:0005524">
    <property type="term" value="F:ATP binding"/>
    <property type="evidence" value="ECO:0007669"/>
    <property type="project" value="UniProtKB-KW"/>
</dbReference>
<dbReference type="Gene3D" id="1.25.40.340">
    <property type="match status" value="1"/>
</dbReference>
<evidence type="ECO:0000256" key="10">
    <source>
        <dbReference type="ARBA" id="ARBA00048898"/>
    </source>
</evidence>
<organism evidence="15 16">
    <name type="scientific">Lipomyces tetrasporus</name>
    <dbReference type="NCBI Taxonomy" id="54092"/>
    <lineage>
        <taxon>Eukaryota</taxon>
        <taxon>Fungi</taxon>
        <taxon>Dikarya</taxon>
        <taxon>Ascomycota</taxon>
        <taxon>Saccharomycotina</taxon>
        <taxon>Lipomycetes</taxon>
        <taxon>Lipomycetales</taxon>
        <taxon>Lipomycetaceae</taxon>
        <taxon>Lipomyces</taxon>
    </lineage>
</organism>
<evidence type="ECO:0000256" key="4">
    <source>
        <dbReference type="ARBA" id="ARBA00022679"/>
    </source>
</evidence>
<evidence type="ECO:0000256" key="11">
    <source>
        <dbReference type="PIRSR" id="PIRSR612734-1"/>
    </source>
</evidence>
<protein>
    <submittedName>
        <fullName evidence="15">Dak1 domain-containing protein</fullName>
    </submittedName>
</protein>
<evidence type="ECO:0000256" key="9">
    <source>
        <dbReference type="ARBA" id="ARBA00047974"/>
    </source>
</evidence>
<dbReference type="InterPro" id="IPR004007">
    <property type="entry name" value="DhaL_dom"/>
</dbReference>
<accession>A0AAD7VTS6</accession>
<keyword evidence="7" id="KW-0319">Glycerol metabolism</keyword>
<evidence type="ECO:0000256" key="3">
    <source>
        <dbReference type="ARBA" id="ARBA00008757"/>
    </source>
</evidence>
<dbReference type="GeneID" id="80886283"/>